<reference evidence="3" key="2">
    <citation type="submission" date="2020-09" db="EMBL/GenBank/DDBJ databases">
        <authorList>
            <person name="Sun Q."/>
            <person name="Kim S."/>
        </authorList>
    </citation>
    <scope>NUCLEOTIDE SEQUENCE</scope>
    <source>
        <strain evidence="3">KCTC 22169</strain>
    </source>
</reference>
<proteinExistence type="inferred from homology"/>
<dbReference type="PANTHER" id="PTHR33713">
    <property type="entry name" value="ANTITOXIN YAFN-RELATED"/>
    <property type="match status" value="1"/>
</dbReference>
<comment type="caution">
    <text evidence="3">The sequence shown here is derived from an EMBL/GenBank/DDBJ whole genome shotgun (WGS) entry which is preliminary data.</text>
</comment>
<comment type="similarity">
    <text evidence="1 2">Belongs to the phD/YefM antitoxin family.</text>
</comment>
<sequence length="83" mass="9226">MHTISFSAFRASLDQVLDRVNEDHTPVMITRQNGKPAVLLSLDEFSSYEETAYLLGSANNAQRLALAIEALEGDQGIRRYNKG</sequence>
<comment type="function">
    <text evidence="2">Antitoxin component of a type II toxin-antitoxin (TA) system.</text>
</comment>
<dbReference type="InterPro" id="IPR051405">
    <property type="entry name" value="phD/YefM_antitoxin"/>
</dbReference>
<dbReference type="RefSeq" id="WP_189606984.1">
    <property type="nucleotide sequence ID" value="NZ_BMXR01000001.1"/>
</dbReference>
<dbReference type="Proteomes" id="UP000626148">
    <property type="component" value="Unassembled WGS sequence"/>
</dbReference>
<evidence type="ECO:0000313" key="3">
    <source>
        <dbReference type="EMBL" id="GGX41873.1"/>
    </source>
</evidence>
<gene>
    <name evidence="3" type="ORF">GCM10007392_05990</name>
</gene>
<dbReference type="Pfam" id="PF02604">
    <property type="entry name" value="PhdYeFM_antitox"/>
    <property type="match status" value="1"/>
</dbReference>
<evidence type="ECO:0000256" key="1">
    <source>
        <dbReference type="ARBA" id="ARBA00009981"/>
    </source>
</evidence>
<organism evidence="3 4">
    <name type="scientific">Saccharospirillum salsuginis</name>
    <dbReference type="NCBI Taxonomy" id="418750"/>
    <lineage>
        <taxon>Bacteria</taxon>
        <taxon>Pseudomonadati</taxon>
        <taxon>Pseudomonadota</taxon>
        <taxon>Gammaproteobacteria</taxon>
        <taxon>Oceanospirillales</taxon>
        <taxon>Saccharospirillaceae</taxon>
        <taxon>Saccharospirillum</taxon>
    </lineage>
</organism>
<dbReference type="EMBL" id="BMXR01000001">
    <property type="protein sequence ID" value="GGX41873.1"/>
    <property type="molecule type" value="Genomic_DNA"/>
</dbReference>
<dbReference type="AlphaFoldDB" id="A0A918K198"/>
<dbReference type="PANTHER" id="PTHR33713:SF6">
    <property type="entry name" value="ANTITOXIN YEFM"/>
    <property type="match status" value="1"/>
</dbReference>
<accession>A0A918K198</accession>
<dbReference type="InterPro" id="IPR036165">
    <property type="entry name" value="YefM-like_sf"/>
</dbReference>
<dbReference type="InterPro" id="IPR006442">
    <property type="entry name" value="Antitoxin_Phd/YefM"/>
</dbReference>
<evidence type="ECO:0000313" key="4">
    <source>
        <dbReference type="Proteomes" id="UP000626148"/>
    </source>
</evidence>
<name>A0A918K198_9GAMM</name>
<dbReference type="Gene3D" id="3.40.1620.10">
    <property type="entry name" value="YefM-like domain"/>
    <property type="match status" value="1"/>
</dbReference>
<reference evidence="3" key="1">
    <citation type="journal article" date="2014" name="Int. J. Syst. Evol. Microbiol.">
        <title>Complete genome sequence of Corynebacterium casei LMG S-19264T (=DSM 44701T), isolated from a smear-ripened cheese.</title>
        <authorList>
            <consortium name="US DOE Joint Genome Institute (JGI-PGF)"/>
            <person name="Walter F."/>
            <person name="Albersmeier A."/>
            <person name="Kalinowski J."/>
            <person name="Ruckert C."/>
        </authorList>
    </citation>
    <scope>NUCLEOTIDE SEQUENCE</scope>
    <source>
        <strain evidence="3">KCTC 22169</strain>
    </source>
</reference>
<dbReference type="Gene3D" id="6.10.250.330">
    <property type="match status" value="1"/>
</dbReference>
<dbReference type="NCBIfam" id="TIGR01552">
    <property type="entry name" value="phd_fam"/>
    <property type="match status" value="1"/>
</dbReference>
<dbReference type="SUPFAM" id="SSF143120">
    <property type="entry name" value="YefM-like"/>
    <property type="match status" value="1"/>
</dbReference>
<protein>
    <recommendedName>
        <fullName evidence="2">Antitoxin</fullName>
    </recommendedName>
</protein>
<keyword evidence="4" id="KW-1185">Reference proteome</keyword>
<evidence type="ECO:0000256" key="2">
    <source>
        <dbReference type="RuleBase" id="RU362080"/>
    </source>
</evidence>